<keyword evidence="2" id="KW-1185">Reference proteome</keyword>
<dbReference type="Proteomes" id="UP000789595">
    <property type="component" value="Unassembled WGS sequence"/>
</dbReference>
<accession>A0A8J2SX60</accession>
<organism evidence="1 2">
    <name type="scientific">Pelagomonas calceolata</name>
    <dbReference type="NCBI Taxonomy" id="35677"/>
    <lineage>
        <taxon>Eukaryota</taxon>
        <taxon>Sar</taxon>
        <taxon>Stramenopiles</taxon>
        <taxon>Ochrophyta</taxon>
        <taxon>Pelagophyceae</taxon>
        <taxon>Pelagomonadales</taxon>
        <taxon>Pelagomonadaceae</taxon>
        <taxon>Pelagomonas</taxon>
    </lineage>
</organism>
<sequence>MSVDALKAAYAAGDVTAVLEWLNFDQADPLAGIVRVLRAHCGRDSWHQLLREHLEDILAWSPDETEEFLRGIDFVANSGELTADLFVNVTNAVEARLGARRAKEACEFNTRHRAERNYCVKRMPERPALPRVFCWGPLEDVDAELAAIDQALWRGHNLIKQARRDAADAVDAGFVRFLVAACRTQLAVTSALWARAERDSYCDADGFARRLVLEPPSRDADGVPLLSRSEIDRVLPAIFGVDIVWAALPIDGPRRERQARAILVAEALYEARRKQLVAHAAAFGREVV</sequence>
<dbReference type="AlphaFoldDB" id="A0A8J2SX60"/>
<comment type="caution">
    <text evidence="1">The sequence shown here is derived from an EMBL/GenBank/DDBJ whole genome shotgun (WGS) entry which is preliminary data.</text>
</comment>
<evidence type="ECO:0000313" key="2">
    <source>
        <dbReference type="Proteomes" id="UP000789595"/>
    </source>
</evidence>
<reference evidence="1" key="1">
    <citation type="submission" date="2021-11" db="EMBL/GenBank/DDBJ databases">
        <authorList>
            <consortium name="Genoscope - CEA"/>
            <person name="William W."/>
        </authorList>
    </citation>
    <scope>NUCLEOTIDE SEQUENCE</scope>
</reference>
<gene>
    <name evidence="1" type="ORF">PECAL_6P06900</name>
</gene>
<name>A0A8J2SX60_9STRA</name>
<evidence type="ECO:0000313" key="1">
    <source>
        <dbReference type="EMBL" id="CAH0379090.1"/>
    </source>
</evidence>
<proteinExistence type="predicted"/>
<dbReference type="EMBL" id="CAKKNE010000006">
    <property type="protein sequence ID" value="CAH0379090.1"/>
    <property type="molecule type" value="Genomic_DNA"/>
</dbReference>
<protein>
    <submittedName>
        <fullName evidence="1">Uncharacterized protein</fullName>
    </submittedName>
</protein>